<protein>
    <recommendedName>
        <fullName evidence="1">AAA+ ATPase domain-containing protein</fullName>
    </recommendedName>
</protein>
<dbReference type="InterPro" id="IPR013317">
    <property type="entry name" value="DnaA_dom"/>
</dbReference>
<dbReference type="InterPro" id="IPR027417">
    <property type="entry name" value="P-loop_NTPase"/>
</dbReference>
<comment type="caution">
    <text evidence="2">The sequence shown here is derived from an EMBL/GenBank/DDBJ whole genome shotgun (WGS) entry which is preliminary data.</text>
</comment>
<dbReference type="EMBL" id="BJUI01000016">
    <property type="protein sequence ID" value="GEK42253.1"/>
    <property type="molecule type" value="Genomic_DNA"/>
</dbReference>
<dbReference type="AlphaFoldDB" id="A0A510WSQ0"/>
<evidence type="ECO:0000259" key="1">
    <source>
        <dbReference type="SMART" id="SM00382"/>
    </source>
</evidence>
<evidence type="ECO:0000313" key="3">
    <source>
        <dbReference type="Proteomes" id="UP000321722"/>
    </source>
</evidence>
<name>A0A510WSQ0_9LACO</name>
<organism evidence="2 3">
    <name type="scientific">Ligilactobacillus aviarius</name>
    <dbReference type="NCBI Taxonomy" id="1606"/>
    <lineage>
        <taxon>Bacteria</taxon>
        <taxon>Bacillati</taxon>
        <taxon>Bacillota</taxon>
        <taxon>Bacilli</taxon>
        <taxon>Lactobacillales</taxon>
        <taxon>Lactobacillaceae</taxon>
        <taxon>Ligilactobacillus</taxon>
    </lineage>
</organism>
<dbReference type="SUPFAM" id="SSF52540">
    <property type="entry name" value="P-loop containing nucleoside triphosphate hydrolases"/>
    <property type="match status" value="1"/>
</dbReference>
<reference evidence="2 3" key="1">
    <citation type="submission" date="2019-07" db="EMBL/GenBank/DDBJ databases">
        <title>Whole genome shotgun sequence of Lactobacillus aviarius subsp. aviarius NBRC 102162.</title>
        <authorList>
            <person name="Hosoyama A."/>
            <person name="Uohara A."/>
            <person name="Ohji S."/>
            <person name="Ichikawa N."/>
        </authorList>
    </citation>
    <scope>NUCLEOTIDE SEQUENCE [LARGE SCALE GENOMIC DNA]</scope>
    <source>
        <strain evidence="2 3">NBRC 102162</strain>
    </source>
</reference>
<dbReference type="Gene3D" id="3.40.50.300">
    <property type="entry name" value="P-loop containing nucleotide triphosphate hydrolases"/>
    <property type="match status" value="1"/>
</dbReference>
<dbReference type="Pfam" id="PF00308">
    <property type="entry name" value="Bac_DnaA"/>
    <property type="match status" value="1"/>
</dbReference>
<accession>A0A510WSQ0</accession>
<feature type="domain" description="AAA+ ATPase" evidence="1">
    <location>
        <begin position="100"/>
        <end position="247"/>
    </location>
</feature>
<proteinExistence type="predicted"/>
<dbReference type="GO" id="GO:0006260">
    <property type="term" value="P:DNA replication"/>
    <property type="evidence" value="ECO:0007669"/>
    <property type="project" value="TreeGrafter"/>
</dbReference>
<dbReference type="PANTHER" id="PTHR30050:SF4">
    <property type="entry name" value="ATP-BINDING PROTEIN RV3427C IN INSERTION SEQUENCE-RELATED"/>
    <property type="match status" value="1"/>
</dbReference>
<dbReference type="SMART" id="SM00382">
    <property type="entry name" value="AAA"/>
    <property type="match status" value="1"/>
</dbReference>
<keyword evidence="3" id="KW-1185">Reference proteome</keyword>
<dbReference type="GeneID" id="29933881"/>
<evidence type="ECO:0000313" key="2">
    <source>
        <dbReference type="EMBL" id="GEK42253.1"/>
    </source>
</evidence>
<dbReference type="InterPro" id="IPR003593">
    <property type="entry name" value="AAA+_ATPase"/>
</dbReference>
<dbReference type="PANTHER" id="PTHR30050">
    <property type="entry name" value="CHROMOSOMAL REPLICATION INITIATOR PROTEIN DNAA"/>
    <property type="match status" value="1"/>
</dbReference>
<gene>
    <name evidence="2" type="ORF">LAV01_10850</name>
</gene>
<sequence length="266" mass="30482">MQNAFDNLAGKKIVDPKTGNEYQIPILTREQGLAASKAKEQEQVNRYLKRLPEQFVRENSMLNEYDVLERSFGKLERVSDEFVEITKQVKQIAEDFKAGKRYNVLFQGKQGRGKTTLAACLINDVVHNSKKPTMCAIVNATKIGNLVNTYDDARAEKERKKSDFEVFIKRFKEKCDILVIDDLGKEANLQTEEREANNLIQSAWYRIADISLRKNKAVVITSNFSTAELNHMYNSATLSRLFMGARNHSITFNGERIGDYRQRTEA</sequence>
<dbReference type="GO" id="GO:0005524">
    <property type="term" value="F:ATP binding"/>
    <property type="evidence" value="ECO:0007669"/>
    <property type="project" value="InterPro"/>
</dbReference>
<dbReference type="Proteomes" id="UP000321722">
    <property type="component" value="Unassembled WGS sequence"/>
</dbReference>
<dbReference type="RefSeq" id="WP_057827507.1">
    <property type="nucleotide sequence ID" value="NZ_BAAACL010000017.1"/>
</dbReference>